<evidence type="ECO:0000313" key="2">
    <source>
        <dbReference type="EMBL" id="QUV95579.1"/>
    </source>
</evidence>
<keyword evidence="1" id="KW-1133">Transmembrane helix</keyword>
<gene>
    <name evidence="2" type="ORF">J8C05_12145</name>
</gene>
<dbReference type="RefSeq" id="WP_211423798.1">
    <property type="nucleotide sequence ID" value="NZ_CP072643.1"/>
</dbReference>
<keyword evidence="1" id="KW-0472">Membrane</keyword>
<dbReference type="EMBL" id="CP072643">
    <property type="protein sequence ID" value="QUV95579.1"/>
    <property type="molecule type" value="Genomic_DNA"/>
</dbReference>
<dbReference type="Proteomes" id="UP000677668">
    <property type="component" value="Chromosome 2"/>
</dbReference>
<accession>A0ABX8B7M7</accession>
<feature type="transmembrane region" description="Helical" evidence="1">
    <location>
        <begin position="35"/>
        <end position="56"/>
    </location>
</feature>
<keyword evidence="3" id="KW-1185">Reference proteome</keyword>
<sequence>MRRESYLLSNGRSIVFTDRKLWLTRNGELSDVLKSLLAVGFAVVSFVTTMAAAAGLAQQVSLPGVLCLIAGSAGLYTTWLFFRQAMGAIAGLPELVLERSGDRLTVFGADYDLSTARFFGAWGVLGIRQGGVDIPLLQGLDTDEADSLAAHLNATLLGDVTGLATQPALADAPRLSAQA</sequence>
<proteinExistence type="predicted"/>
<keyword evidence="1" id="KW-0812">Transmembrane</keyword>
<evidence type="ECO:0000313" key="3">
    <source>
        <dbReference type="Proteomes" id="UP000677668"/>
    </source>
</evidence>
<evidence type="ECO:0000256" key="1">
    <source>
        <dbReference type="SAM" id="Phobius"/>
    </source>
</evidence>
<protein>
    <submittedName>
        <fullName evidence="2">Uncharacterized protein</fullName>
    </submittedName>
</protein>
<feature type="transmembrane region" description="Helical" evidence="1">
    <location>
        <begin position="62"/>
        <end position="82"/>
    </location>
</feature>
<organism evidence="2 3">
    <name type="scientific">Chloracidobacterium sp. N</name>
    <dbReference type="NCBI Taxonomy" id="2821540"/>
    <lineage>
        <taxon>Bacteria</taxon>
        <taxon>Pseudomonadati</taxon>
        <taxon>Acidobacteriota</taxon>
        <taxon>Terriglobia</taxon>
        <taxon>Terriglobales</taxon>
        <taxon>Acidobacteriaceae</taxon>
        <taxon>Chloracidobacterium</taxon>
        <taxon>Chloracidobacterium aggregatum</taxon>
    </lineage>
</organism>
<reference evidence="2 3" key="1">
    <citation type="submission" date="2021-03" db="EMBL/GenBank/DDBJ databases">
        <title>Genomic and phenotypic characterization of Chloracidobacterium isolates provides evidence for multiple species.</title>
        <authorList>
            <person name="Saini M.K."/>
            <person name="Costas A.M.G."/>
            <person name="Tank M."/>
            <person name="Bryant D.A."/>
        </authorList>
    </citation>
    <scope>NUCLEOTIDE SEQUENCE [LARGE SCALE GENOMIC DNA]</scope>
    <source>
        <strain evidence="2 3">N</strain>
    </source>
</reference>
<name>A0ABX8B7M7_9BACT</name>